<dbReference type="Pfam" id="PF12752">
    <property type="entry name" value="SUZ"/>
    <property type="match status" value="1"/>
</dbReference>
<feature type="compositionally biased region" description="Low complexity" evidence="1">
    <location>
        <begin position="119"/>
        <end position="134"/>
    </location>
</feature>
<feature type="compositionally biased region" description="Basic and acidic residues" evidence="1">
    <location>
        <begin position="139"/>
        <end position="152"/>
    </location>
</feature>
<gene>
    <name evidence="4" type="ORF">E3Q01_02451</name>
    <name evidence="3" type="ORF">E3Q10_02325</name>
</gene>
<dbReference type="EMBL" id="SPRX01000028">
    <property type="protein sequence ID" value="TIC64911.1"/>
    <property type="molecule type" value="Genomic_DNA"/>
</dbReference>
<evidence type="ECO:0000259" key="2">
    <source>
        <dbReference type="PROSITE" id="PS51673"/>
    </source>
</evidence>
<organism evidence="3 5">
    <name type="scientific">Wallemia mellicola</name>
    <dbReference type="NCBI Taxonomy" id="1708541"/>
    <lineage>
        <taxon>Eukaryota</taxon>
        <taxon>Fungi</taxon>
        <taxon>Dikarya</taxon>
        <taxon>Basidiomycota</taxon>
        <taxon>Wallemiomycotina</taxon>
        <taxon>Wallemiomycetes</taxon>
        <taxon>Wallemiales</taxon>
        <taxon>Wallemiaceae</taxon>
        <taxon>Wallemia</taxon>
    </lineage>
</organism>
<dbReference type="PROSITE" id="PS51673">
    <property type="entry name" value="SUZ"/>
    <property type="match status" value="1"/>
</dbReference>
<evidence type="ECO:0000313" key="4">
    <source>
        <dbReference type="EMBL" id="TIC64911.1"/>
    </source>
</evidence>
<feature type="region of interest" description="Disordered" evidence="1">
    <location>
        <begin position="117"/>
        <end position="152"/>
    </location>
</feature>
<protein>
    <recommendedName>
        <fullName evidence="2">SUZ domain-containing protein</fullName>
    </recommendedName>
</protein>
<reference evidence="5 6" key="1">
    <citation type="submission" date="2019-03" db="EMBL/GenBank/DDBJ databases">
        <title>Sequencing 25 genomes of Wallemia mellicola.</title>
        <authorList>
            <person name="Gostincar C."/>
        </authorList>
    </citation>
    <scope>NUCLEOTIDE SEQUENCE [LARGE SCALE GENOMIC DNA]</scope>
    <source>
        <strain evidence="4 6">EXF-757</strain>
        <strain evidence="3 5">EXF-8738</strain>
    </source>
</reference>
<dbReference type="SUPFAM" id="SSF82708">
    <property type="entry name" value="R3H domain"/>
    <property type="match status" value="1"/>
</dbReference>
<feature type="compositionally biased region" description="Pro residues" evidence="1">
    <location>
        <begin position="303"/>
        <end position="313"/>
    </location>
</feature>
<feature type="compositionally biased region" description="Acidic residues" evidence="1">
    <location>
        <begin position="178"/>
        <end position="193"/>
    </location>
</feature>
<evidence type="ECO:0000313" key="5">
    <source>
        <dbReference type="Proteomes" id="UP000305647"/>
    </source>
</evidence>
<evidence type="ECO:0000313" key="6">
    <source>
        <dbReference type="Proteomes" id="UP000310708"/>
    </source>
</evidence>
<dbReference type="AlphaFoldDB" id="A0A4T0QZI8"/>
<dbReference type="InterPro" id="IPR036867">
    <property type="entry name" value="R3H_dom_sf"/>
</dbReference>
<dbReference type="GO" id="GO:0003676">
    <property type="term" value="F:nucleic acid binding"/>
    <property type="evidence" value="ECO:0007669"/>
    <property type="project" value="InterPro"/>
</dbReference>
<evidence type="ECO:0000256" key="1">
    <source>
        <dbReference type="SAM" id="MobiDB-lite"/>
    </source>
</evidence>
<dbReference type="Proteomes" id="UP000310708">
    <property type="component" value="Unassembled WGS sequence"/>
</dbReference>
<name>A0A4T0QZI8_9BASI</name>
<proteinExistence type="predicted"/>
<evidence type="ECO:0000313" key="3">
    <source>
        <dbReference type="EMBL" id="TIC29930.1"/>
    </source>
</evidence>
<accession>A0A4T0QZI8</accession>
<dbReference type="Gene3D" id="3.30.1370.50">
    <property type="entry name" value="R3H-like domain"/>
    <property type="match status" value="1"/>
</dbReference>
<dbReference type="Proteomes" id="UP000305647">
    <property type="component" value="Unassembled WGS sequence"/>
</dbReference>
<dbReference type="InterPro" id="IPR051937">
    <property type="entry name" value="R3H_domain_containing"/>
</dbReference>
<feature type="region of interest" description="Disordered" evidence="1">
    <location>
        <begin position="175"/>
        <end position="199"/>
    </location>
</feature>
<dbReference type="EMBL" id="SPRO01000022">
    <property type="protein sequence ID" value="TIC29930.1"/>
    <property type="molecule type" value="Genomic_DNA"/>
</dbReference>
<sequence length="387" mass="43619">MSSAIVDKEDELKDSIGEELYTALLNMKDRIYILKQYENIEKFMKSDDTTTDIPTQNSYHKLILIKIINYFKLSYSTEPSKLGVLLIKTTNSVLPDKNLSELVPLEVNQQSNVKIITRQSSSPQASTSPSATPALPRDTTPKSLHEREQAYQEARSRIFTNLDSTQIAGETELSMLEQDGDSNREDDDDEFGYDDIPRDLSRLPSYQYQQQQQQQQHQQQIQAQIFQAQAQAAFAASTAALSAQQQQQQQPQTNQFWNPWMRPNVFLPPNPTPFAFPTASTVGGVPPYRPPPPPPFLYTGPSTRPPINQPIRPPRTQTTTQRPPVINHSTKNSLKSVRPTSIPTKEQNEVKNSSGILNLDSLSMNDLKSTPRRKASPNNNNNAKINK</sequence>
<feature type="compositionally biased region" description="Low complexity" evidence="1">
    <location>
        <begin position="314"/>
        <end position="324"/>
    </location>
</feature>
<feature type="compositionally biased region" description="Low complexity" evidence="1">
    <location>
        <begin position="378"/>
        <end position="387"/>
    </location>
</feature>
<dbReference type="PANTHER" id="PTHR15672:SF8">
    <property type="entry name" value="PROTEIN ENCORE"/>
    <property type="match status" value="1"/>
</dbReference>
<feature type="region of interest" description="Disordered" evidence="1">
    <location>
        <begin position="299"/>
        <end position="387"/>
    </location>
</feature>
<comment type="caution">
    <text evidence="3">The sequence shown here is derived from an EMBL/GenBank/DDBJ whole genome shotgun (WGS) entry which is preliminary data.</text>
</comment>
<dbReference type="PANTHER" id="PTHR15672">
    <property type="entry name" value="CAMP-REGULATED PHOSPHOPROTEIN 21 RELATED R3H DOMAIN CONTAINING PROTEIN"/>
    <property type="match status" value="1"/>
</dbReference>
<dbReference type="InterPro" id="IPR024771">
    <property type="entry name" value="SUZ"/>
</dbReference>
<feature type="domain" description="SUZ" evidence="2">
    <location>
        <begin position="93"/>
        <end position="163"/>
    </location>
</feature>
<feature type="compositionally biased region" description="Polar residues" evidence="1">
    <location>
        <begin position="327"/>
        <end position="368"/>
    </location>
</feature>